<dbReference type="Pfam" id="PF00989">
    <property type="entry name" value="PAS"/>
    <property type="match status" value="2"/>
</dbReference>
<evidence type="ECO:0000313" key="14">
    <source>
        <dbReference type="Proteomes" id="UP001168540"/>
    </source>
</evidence>
<dbReference type="InterPro" id="IPR013767">
    <property type="entry name" value="PAS_fold"/>
</dbReference>
<dbReference type="SMART" id="SM00091">
    <property type="entry name" value="PAS"/>
    <property type="match status" value="2"/>
</dbReference>
<proteinExistence type="predicted"/>
<evidence type="ECO:0000256" key="5">
    <source>
        <dbReference type="PROSITE-ProRule" id="PRU00110"/>
    </source>
</evidence>
<dbReference type="SMART" id="SM00388">
    <property type="entry name" value="HisKA"/>
    <property type="match status" value="1"/>
</dbReference>
<dbReference type="GO" id="GO:0005524">
    <property type="term" value="F:ATP binding"/>
    <property type="evidence" value="ECO:0007669"/>
    <property type="project" value="UniProtKB-KW"/>
</dbReference>
<evidence type="ECO:0000259" key="11">
    <source>
        <dbReference type="PROSITE" id="PS50112"/>
    </source>
</evidence>
<dbReference type="Gene3D" id="3.30.565.10">
    <property type="entry name" value="Histidine kinase-like ATPase, C-terminal domain"/>
    <property type="match status" value="1"/>
</dbReference>
<evidence type="ECO:0000256" key="6">
    <source>
        <dbReference type="PROSITE-ProRule" id="PRU00169"/>
    </source>
</evidence>
<keyword evidence="8" id="KW-0812">Transmembrane</keyword>
<dbReference type="EC" id="2.7.13.3" evidence="2"/>
<dbReference type="InterPro" id="IPR003661">
    <property type="entry name" value="HisK_dim/P_dom"/>
</dbReference>
<feature type="domain" description="PAS" evidence="11">
    <location>
        <begin position="362"/>
        <end position="411"/>
    </location>
</feature>
<keyword evidence="13" id="KW-0067">ATP-binding</keyword>
<feature type="transmembrane region" description="Helical" evidence="8">
    <location>
        <begin position="14"/>
        <end position="37"/>
    </location>
</feature>
<dbReference type="Pfam" id="PF00072">
    <property type="entry name" value="Response_reg"/>
    <property type="match status" value="1"/>
</dbReference>
<evidence type="ECO:0000256" key="7">
    <source>
        <dbReference type="SAM" id="MobiDB-lite"/>
    </source>
</evidence>
<dbReference type="SUPFAM" id="SSF47384">
    <property type="entry name" value="Homodimeric domain of signal transducing histidine kinase"/>
    <property type="match status" value="1"/>
</dbReference>
<feature type="transmembrane region" description="Helical" evidence="8">
    <location>
        <begin position="330"/>
        <end position="351"/>
    </location>
</feature>
<dbReference type="InterPro" id="IPR001789">
    <property type="entry name" value="Sig_transdc_resp-reg_receiver"/>
</dbReference>
<comment type="catalytic activity">
    <reaction evidence="1">
        <text>ATP + protein L-histidine = ADP + protein N-phospho-L-histidine.</text>
        <dbReference type="EC" id="2.7.13.3"/>
    </reaction>
</comment>
<feature type="domain" description="HPt" evidence="12">
    <location>
        <begin position="1163"/>
        <end position="1262"/>
    </location>
</feature>
<dbReference type="PROSITE" id="PS50109">
    <property type="entry name" value="HIS_KIN"/>
    <property type="match status" value="1"/>
</dbReference>
<dbReference type="Gene3D" id="3.40.50.2300">
    <property type="match status" value="1"/>
</dbReference>
<gene>
    <name evidence="13" type="ORF">QU481_12990</name>
</gene>
<dbReference type="InterPro" id="IPR000014">
    <property type="entry name" value="PAS"/>
</dbReference>
<keyword evidence="8" id="KW-1133">Transmembrane helix</keyword>
<feature type="region of interest" description="Disordered" evidence="7">
    <location>
        <begin position="1126"/>
        <end position="1147"/>
    </location>
</feature>
<dbReference type="InterPro" id="IPR005467">
    <property type="entry name" value="His_kinase_dom"/>
</dbReference>
<dbReference type="InterPro" id="IPR036641">
    <property type="entry name" value="HPT_dom_sf"/>
</dbReference>
<dbReference type="EMBL" id="JAUEDK010000022">
    <property type="protein sequence ID" value="MDN0075802.1"/>
    <property type="molecule type" value="Genomic_DNA"/>
</dbReference>
<evidence type="ECO:0000256" key="4">
    <source>
        <dbReference type="ARBA" id="ARBA00023012"/>
    </source>
</evidence>
<feature type="domain" description="Histidine kinase" evidence="9">
    <location>
        <begin position="757"/>
        <end position="979"/>
    </location>
</feature>
<feature type="modified residue" description="4-aspartylphosphate" evidence="6">
    <location>
        <position position="1053"/>
    </location>
</feature>
<dbReference type="Proteomes" id="UP001168540">
    <property type="component" value="Unassembled WGS sequence"/>
</dbReference>
<dbReference type="InterPro" id="IPR036890">
    <property type="entry name" value="HATPase_C_sf"/>
</dbReference>
<keyword evidence="14" id="KW-1185">Reference proteome</keyword>
<dbReference type="SUPFAM" id="SSF47226">
    <property type="entry name" value="Histidine-containing phosphotransfer domain, HPT domain"/>
    <property type="match status" value="1"/>
</dbReference>
<dbReference type="Pfam" id="PF02518">
    <property type="entry name" value="HATPase_c"/>
    <property type="match status" value="1"/>
</dbReference>
<keyword evidence="13" id="KW-0547">Nucleotide-binding</keyword>
<dbReference type="Gene3D" id="3.30.450.20">
    <property type="entry name" value="PAS domain"/>
    <property type="match status" value="2"/>
</dbReference>
<feature type="compositionally biased region" description="Low complexity" evidence="7">
    <location>
        <begin position="1137"/>
        <end position="1146"/>
    </location>
</feature>
<evidence type="ECO:0000256" key="2">
    <source>
        <dbReference type="ARBA" id="ARBA00012438"/>
    </source>
</evidence>
<dbReference type="PROSITE" id="PS50112">
    <property type="entry name" value="PAS"/>
    <property type="match status" value="2"/>
</dbReference>
<organism evidence="13 14">
    <name type="scientific">Crenobacter oryzisoli</name>
    <dbReference type="NCBI Taxonomy" id="3056844"/>
    <lineage>
        <taxon>Bacteria</taxon>
        <taxon>Pseudomonadati</taxon>
        <taxon>Pseudomonadota</taxon>
        <taxon>Betaproteobacteria</taxon>
        <taxon>Neisseriales</taxon>
        <taxon>Neisseriaceae</taxon>
        <taxon>Crenobacter</taxon>
    </lineage>
</organism>
<reference evidence="13" key="1">
    <citation type="submission" date="2023-06" db="EMBL/GenBank/DDBJ databases">
        <authorList>
            <person name="Zhang S."/>
        </authorList>
    </citation>
    <scope>NUCLEOTIDE SEQUENCE</scope>
    <source>
        <strain evidence="13">SG2303</strain>
    </source>
</reference>
<dbReference type="CDD" id="cd00088">
    <property type="entry name" value="HPT"/>
    <property type="match status" value="1"/>
</dbReference>
<dbReference type="PROSITE" id="PS50110">
    <property type="entry name" value="RESPONSE_REGULATORY"/>
    <property type="match status" value="1"/>
</dbReference>
<dbReference type="PANTHER" id="PTHR45339:SF3">
    <property type="entry name" value="HISTIDINE KINASE"/>
    <property type="match status" value="1"/>
</dbReference>
<dbReference type="InterPro" id="IPR004358">
    <property type="entry name" value="Sig_transdc_His_kin-like_C"/>
</dbReference>
<evidence type="ECO:0000256" key="1">
    <source>
        <dbReference type="ARBA" id="ARBA00000085"/>
    </source>
</evidence>
<dbReference type="Pfam" id="PF01627">
    <property type="entry name" value="Hpt"/>
    <property type="match status" value="1"/>
</dbReference>
<evidence type="ECO:0000259" key="10">
    <source>
        <dbReference type="PROSITE" id="PS50110"/>
    </source>
</evidence>
<dbReference type="CDD" id="cd00082">
    <property type="entry name" value="HisKA"/>
    <property type="match status" value="1"/>
</dbReference>
<dbReference type="InterPro" id="IPR011006">
    <property type="entry name" value="CheY-like_superfamily"/>
</dbReference>
<dbReference type="SUPFAM" id="SSF52172">
    <property type="entry name" value="CheY-like"/>
    <property type="match status" value="1"/>
</dbReference>
<dbReference type="SMART" id="SM00448">
    <property type="entry name" value="REC"/>
    <property type="match status" value="1"/>
</dbReference>
<evidence type="ECO:0000256" key="8">
    <source>
        <dbReference type="SAM" id="Phobius"/>
    </source>
</evidence>
<dbReference type="InterPro" id="IPR008207">
    <property type="entry name" value="Sig_transdc_His_kin_Hpt_dom"/>
</dbReference>
<evidence type="ECO:0000259" key="12">
    <source>
        <dbReference type="PROSITE" id="PS50894"/>
    </source>
</evidence>
<keyword evidence="3 6" id="KW-0597">Phosphoprotein</keyword>
<dbReference type="PRINTS" id="PR00344">
    <property type="entry name" value="BCTRLSENSOR"/>
</dbReference>
<comment type="caution">
    <text evidence="13">The sequence shown here is derived from an EMBL/GenBank/DDBJ whole genome shotgun (WGS) entry which is preliminary data.</text>
</comment>
<dbReference type="PANTHER" id="PTHR45339">
    <property type="entry name" value="HYBRID SIGNAL TRANSDUCTION HISTIDINE KINASE J"/>
    <property type="match status" value="1"/>
</dbReference>
<dbReference type="CDD" id="cd16922">
    <property type="entry name" value="HATPase_EvgS-ArcB-TorS-like"/>
    <property type="match status" value="1"/>
</dbReference>
<dbReference type="RefSeq" id="WP_289830444.1">
    <property type="nucleotide sequence ID" value="NZ_JAUEDK010000022.1"/>
</dbReference>
<evidence type="ECO:0000313" key="13">
    <source>
        <dbReference type="EMBL" id="MDN0075802.1"/>
    </source>
</evidence>
<dbReference type="InterPro" id="IPR036097">
    <property type="entry name" value="HisK_dim/P_sf"/>
</dbReference>
<dbReference type="CDD" id="cd17546">
    <property type="entry name" value="REC_hyHK_CKI1_RcsC-like"/>
    <property type="match status" value="1"/>
</dbReference>
<feature type="modified residue" description="Phosphohistidine" evidence="5">
    <location>
        <position position="1202"/>
    </location>
</feature>
<dbReference type="Gene3D" id="1.10.287.130">
    <property type="match status" value="1"/>
</dbReference>
<sequence length="1262" mass="139168">MRIPYASVNQTRSIGRAVIGIVVGLCIILVLIFGILLSDSFKQHRLVARLEQLNQSSSLLYTAADLIQQENTQTRVLLSREVAPSAKELAHLEALQQRNASILRLGLARIDAAELREAGAKVSQAVDNLQRVRQEVDLALAARPFRREEALGFGYSLAVAHLLDSVDSLLVESTFLLGDQSSAAMTRLTVTKLNAWALSRSLRSEGGALQIRAELARQLNSTEESQLLALRERDELLLERLRLVTQVIRDDALQRRLIDTASLANQLHNASESQLTRLAQPGVVLSAAERQAAIGLNTRLQAEARELFREVASISEIQTEDSIRHYHNELLRTLALAGITALLLAALMYVLSRRVMRPLYFLQRLLDSTDEAIFAIRNDRQILMVNQGAARMFGLAVDDMIHQDISRFLDLGDSSQEPELTPLLLRRHDQVAGWGPDGTTFHASITASPVESETGEALTLLVVRNENKRRQAELSLEHNLALLSSISQIENMLLERAARSEVFAALLDTLVRFSQAETGCLIGPAPASEGGSQVLAGALPEYAGLHGQALVDLPQVIASLPGWISWPIERAGELKAYIVLYRPRVTDIAALLHVFASTLGYYEEEDKRKISEQQLLGVLRDEEAIYRASPVGLLRLDADFTICRANEAAAKLFGLSEESMVGHSLYKLFADDAEWEAFRDALIVARDNREETHGEWRCLKRSGESIWVQLDGCPIENNGLLLACLDTTERKAVEIALRRARDQADQANNAKSAFLATMSHEIRTPMNGVLGMLELLEGSSLDAEQQDTVATIQESAQTLLRLIDDILDFSKIEASKLDINREPVDLRTLIEQVVSLYRETASKGGLYLQRWVAPEVAATVEADPLRIRQILQNFLSNAIKFTPQGTISVRLTAAGPIQDAHQVLIFEVHDNGIGMSPENMARLFEPFTQAESTTTRRFGGSGLGLAICRRLAELMGGQVVLESELGKGTIARLQIPVRIMDEQAAVQRDALEKPLQAAAVNVLPILFVEDNPTNRKLTLKQLQKLGYRADWAENGVEALQKWQRGRYGLILTDCHMPEMDGYQLAREVRHLEQLRGMDRTPIIACTANAGKEEAMRTQAAGMDDFLTKPLGLMVLSAALGRWLSGNGAERPAPPAPSSESPALAEPTVPPLDQAMLAVYSEGDLAVEKDILRDFLTSNDDDVEGLRQALRQQDAEQMAWFAHRIKGASRMVGAGALGQSAEVLEKVGKAGTLASGQEQEAFFTELGRLDAWLTQCYGELRSE</sequence>
<dbReference type="InterPro" id="IPR035965">
    <property type="entry name" value="PAS-like_dom_sf"/>
</dbReference>
<dbReference type="PROSITE" id="PS50894">
    <property type="entry name" value="HPT"/>
    <property type="match status" value="1"/>
</dbReference>
<name>A0ABT7XPS9_9NEIS</name>
<dbReference type="SMART" id="SM00073">
    <property type="entry name" value="HPT"/>
    <property type="match status" value="1"/>
</dbReference>
<dbReference type="SMART" id="SM00387">
    <property type="entry name" value="HATPase_c"/>
    <property type="match status" value="1"/>
</dbReference>
<feature type="domain" description="PAS" evidence="11">
    <location>
        <begin position="611"/>
        <end position="672"/>
    </location>
</feature>
<evidence type="ECO:0000256" key="3">
    <source>
        <dbReference type="ARBA" id="ARBA00022553"/>
    </source>
</evidence>
<keyword evidence="8" id="KW-0472">Membrane</keyword>
<dbReference type="NCBIfam" id="TIGR00229">
    <property type="entry name" value="sensory_box"/>
    <property type="match status" value="2"/>
</dbReference>
<dbReference type="Pfam" id="PF00512">
    <property type="entry name" value="HisKA"/>
    <property type="match status" value="1"/>
</dbReference>
<dbReference type="SUPFAM" id="SSF55785">
    <property type="entry name" value="PYP-like sensor domain (PAS domain)"/>
    <property type="match status" value="2"/>
</dbReference>
<feature type="domain" description="Response regulatory" evidence="10">
    <location>
        <begin position="1004"/>
        <end position="1123"/>
    </location>
</feature>
<protein>
    <recommendedName>
        <fullName evidence="2">histidine kinase</fullName>
        <ecNumber evidence="2">2.7.13.3</ecNumber>
    </recommendedName>
</protein>
<dbReference type="InterPro" id="IPR003594">
    <property type="entry name" value="HATPase_dom"/>
</dbReference>
<dbReference type="CDD" id="cd00130">
    <property type="entry name" value="PAS"/>
    <property type="match status" value="2"/>
</dbReference>
<dbReference type="SUPFAM" id="SSF55874">
    <property type="entry name" value="ATPase domain of HSP90 chaperone/DNA topoisomerase II/histidine kinase"/>
    <property type="match status" value="1"/>
</dbReference>
<dbReference type="Gene3D" id="1.20.120.160">
    <property type="entry name" value="HPT domain"/>
    <property type="match status" value="1"/>
</dbReference>
<accession>A0ABT7XPS9</accession>
<keyword evidence="4" id="KW-0902">Two-component regulatory system</keyword>
<evidence type="ECO:0000259" key="9">
    <source>
        <dbReference type="PROSITE" id="PS50109"/>
    </source>
</evidence>